<dbReference type="GO" id="GO:0000155">
    <property type="term" value="F:phosphorelay sensor kinase activity"/>
    <property type="evidence" value="ECO:0007669"/>
    <property type="project" value="InterPro"/>
</dbReference>
<evidence type="ECO:0000259" key="15">
    <source>
        <dbReference type="PROSITE" id="PS50110"/>
    </source>
</evidence>
<feature type="transmembrane region" description="Helical" evidence="13">
    <location>
        <begin position="229"/>
        <end position="254"/>
    </location>
</feature>
<comment type="catalytic activity">
    <reaction evidence="1">
        <text>ATP + protein L-histidine = ADP + protein N-phospho-L-histidine.</text>
        <dbReference type="EC" id="2.7.13.3"/>
    </reaction>
</comment>
<feature type="transmembrane region" description="Helical" evidence="13">
    <location>
        <begin position="266"/>
        <end position="287"/>
    </location>
</feature>
<feature type="domain" description="PAS" evidence="16">
    <location>
        <begin position="433"/>
        <end position="504"/>
    </location>
</feature>
<dbReference type="InterPro" id="IPR035965">
    <property type="entry name" value="PAS-like_dom_sf"/>
</dbReference>
<dbReference type="SMART" id="SM00086">
    <property type="entry name" value="PAC"/>
    <property type="match status" value="2"/>
</dbReference>
<dbReference type="PRINTS" id="PR00344">
    <property type="entry name" value="BCTRLSENSOR"/>
</dbReference>
<evidence type="ECO:0000256" key="12">
    <source>
        <dbReference type="PROSITE-ProRule" id="PRU00169"/>
    </source>
</evidence>
<keyword evidence="11 13" id="KW-0472">Membrane</keyword>
<dbReference type="FunFam" id="3.30.565.10:FF:000010">
    <property type="entry name" value="Sensor histidine kinase RcsC"/>
    <property type="match status" value="1"/>
</dbReference>
<evidence type="ECO:0000256" key="2">
    <source>
        <dbReference type="ARBA" id="ARBA00004651"/>
    </source>
</evidence>
<comment type="subcellular location">
    <subcellularLocation>
        <location evidence="2">Cell membrane</location>
        <topology evidence="2">Multi-pass membrane protein</topology>
    </subcellularLocation>
</comment>
<dbReference type="Pfam" id="PF00072">
    <property type="entry name" value="Response_reg"/>
    <property type="match status" value="1"/>
</dbReference>
<dbReference type="SMART" id="SM00388">
    <property type="entry name" value="HisKA"/>
    <property type="match status" value="1"/>
</dbReference>
<dbReference type="InterPro" id="IPR001610">
    <property type="entry name" value="PAC"/>
</dbReference>
<dbReference type="InterPro" id="IPR005467">
    <property type="entry name" value="His_kinase_dom"/>
</dbReference>
<dbReference type="InterPro" id="IPR036890">
    <property type="entry name" value="HATPase_C_sf"/>
</dbReference>
<reference evidence="18" key="1">
    <citation type="submission" date="2024-06" db="EMBL/GenBank/DDBJ databases">
        <title>Caulobacter inopinatus, sp. nov.</title>
        <authorList>
            <person name="Donachie S.P."/>
        </authorList>
    </citation>
    <scope>NUCLEOTIDE SEQUENCE</scope>
    <source>
        <strain evidence="18">73W</strain>
    </source>
</reference>
<dbReference type="Gene3D" id="3.30.565.10">
    <property type="entry name" value="Histidine kinase-like ATPase, C-terminal domain"/>
    <property type="match status" value="1"/>
</dbReference>
<evidence type="ECO:0000259" key="17">
    <source>
        <dbReference type="PROSITE" id="PS50113"/>
    </source>
</evidence>
<feature type="transmembrane region" description="Helical" evidence="13">
    <location>
        <begin position="153"/>
        <end position="174"/>
    </location>
</feature>
<evidence type="ECO:0000256" key="10">
    <source>
        <dbReference type="ARBA" id="ARBA00023012"/>
    </source>
</evidence>
<evidence type="ECO:0000256" key="11">
    <source>
        <dbReference type="ARBA" id="ARBA00023136"/>
    </source>
</evidence>
<evidence type="ECO:0000256" key="8">
    <source>
        <dbReference type="ARBA" id="ARBA00022777"/>
    </source>
</evidence>
<dbReference type="Gene3D" id="3.30.450.20">
    <property type="entry name" value="PAS domain"/>
    <property type="match status" value="2"/>
</dbReference>
<evidence type="ECO:0000313" key="18">
    <source>
        <dbReference type="EMBL" id="XDO95381.1"/>
    </source>
</evidence>
<evidence type="ECO:0000256" key="4">
    <source>
        <dbReference type="ARBA" id="ARBA00022475"/>
    </source>
</evidence>
<gene>
    <name evidence="18" type="ORF">ABOZ73_11205</name>
</gene>
<dbReference type="Pfam" id="PF05231">
    <property type="entry name" value="MASE1"/>
    <property type="match status" value="1"/>
</dbReference>
<dbReference type="PANTHER" id="PTHR43047">
    <property type="entry name" value="TWO-COMPONENT HISTIDINE PROTEIN KINASE"/>
    <property type="match status" value="1"/>
</dbReference>
<dbReference type="Pfam" id="PF02518">
    <property type="entry name" value="HATPase_c"/>
    <property type="match status" value="1"/>
</dbReference>
<protein>
    <recommendedName>
        <fullName evidence="3">histidine kinase</fullName>
        <ecNumber evidence="3">2.7.13.3</ecNumber>
    </recommendedName>
</protein>
<dbReference type="Pfam" id="PF08447">
    <property type="entry name" value="PAS_3"/>
    <property type="match status" value="1"/>
</dbReference>
<dbReference type="InterPro" id="IPR011006">
    <property type="entry name" value="CheY-like_superfamily"/>
</dbReference>
<dbReference type="Pfam" id="PF13426">
    <property type="entry name" value="PAS_9"/>
    <property type="match status" value="1"/>
</dbReference>
<dbReference type="EMBL" id="CP158375">
    <property type="protein sequence ID" value="XDO95381.1"/>
    <property type="molecule type" value="Genomic_DNA"/>
</dbReference>
<dbReference type="NCBIfam" id="TIGR00229">
    <property type="entry name" value="sensory_box"/>
    <property type="match status" value="2"/>
</dbReference>
<feature type="transmembrane region" description="Helical" evidence="13">
    <location>
        <begin position="39"/>
        <end position="55"/>
    </location>
</feature>
<dbReference type="InterPro" id="IPR036097">
    <property type="entry name" value="HisK_dim/P_sf"/>
</dbReference>
<dbReference type="EC" id="2.7.13.3" evidence="3"/>
<dbReference type="Gene3D" id="3.40.50.2300">
    <property type="match status" value="1"/>
</dbReference>
<dbReference type="CDD" id="cd00130">
    <property type="entry name" value="PAS"/>
    <property type="match status" value="1"/>
</dbReference>
<evidence type="ECO:0000256" key="9">
    <source>
        <dbReference type="ARBA" id="ARBA00022989"/>
    </source>
</evidence>
<organism evidence="18">
    <name type="scientific">Caulobacter sp. 73W</name>
    <dbReference type="NCBI Taxonomy" id="3161137"/>
    <lineage>
        <taxon>Bacteria</taxon>
        <taxon>Pseudomonadati</taxon>
        <taxon>Pseudomonadota</taxon>
        <taxon>Alphaproteobacteria</taxon>
        <taxon>Caulobacterales</taxon>
        <taxon>Caulobacteraceae</taxon>
        <taxon>Caulobacter</taxon>
    </lineage>
</organism>
<keyword evidence="9 13" id="KW-1133">Transmembrane helix</keyword>
<dbReference type="PROSITE" id="PS50109">
    <property type="entry name" value="HIS_KIN"/>
    <property type="match status" value="1"/>
</dbReference>
<dbReference type="InterPro" id="IPR001789">
    <property type="entry name" value="Sig_transdc_resp-reg_receiver"/>
</dbReference>
<keyword evidence="7 13" id="KW-0812">Transmembrane</keyword>
<dbReference type="Gene3D" id="1.10.287.130">
    <property type="match status" value="1"/>
</dbReference>
<evidence type="ECO:0000256" key="7">
    <source>
        <dbReference type="ARBA" id="ARBA00022692"/>
    </source>
</evidence>
<evidence type="ECO:0000256" key="1">
    <source>
        <dbReference type="ARBA" id="ARBA00000085"/>
    </source>
</evidence>
<dbReference type="CDD" id="cd16922">
    <property type="entry name" value="HATPase_EvgS-ArcB-TorS-like"/>
    <property type="match status" value="1"/>
</dbReference>
<evidence type="ECO:0000256" key="3">
    <source>
        <dbReference type="ARBA" id="ARBA00012438"/>
    </source>
</evidence>
<keyword evidence="5 12" id="KW-0597">Phosphoprotein</keyword>
<dbReference type="SUPFAM" id="SSF55874">
    <property type="entry name" value="ATPase domain of HSP90 chaperone/DNA topoisomerase II/histidine kinase"/>
    <property type="match status" value="1"/>
</dbReference>
<dbReference type="SUPFAM" id="SSF47384">
    <property type="entry name" value="Homodimeric domain of signal transducing histidine kinase"/>
    <property type="match status" value="1"/>
</dbReference>
<dbReference type="RefSeq" id="WP_369058230.1">
    <property type="nucleotide sequence ID" value="NZ_CP158375.1"/>
</dbReference>
<dbReference type="PROSITE" id="PS50110">
    <property type="entry name" value="RESPONSE_REGULATORY"/>
    <property type="match status" value="1"/>
</dbReference>
<dbReference type="InterPro" id="IPR003661">
    <property type="entry name" value="HisK_dim/P_dom"/>
</dbReference>
<dbReference type="GO" id="GO:0005524">
    <property type="term" value="F:ATP binding"/>
    <property type="evidence" value="ECO:0007669"/>
    <property type="project" value="UniProtKB-KW"/>
</dbReference>
<evidence type="ECO:0000256" key="5">
    <source>
        <dbReference type="ARBA" id="ARBA00022553"/>
    </source>
</evidence>
<feature type="domain" description="Histidine kinase" evidence="14">
    <location>
        <begin position="580"/>
        <end position="799"/>
    </location>
</feature>
<proteinExistence type="predicted"/>
<dbReference type="SUPFAM" id="SSF55785">
    <property type="entry name" value="PYP-like sensor domain (PAS domain)"/>
    <property type="match status" value="2"/>
</dbReference>
<evidence type="ECO:0000259" key="16">
    <source>
        <dbReference type="PROSITE" id="PS50112"/>
    </source>
</evidence>
<dbReference type="PROSITE" id="PS50113">
    <property type="entry name" value="PAC"/>
    <property type="match status" value="1"/>
</dbReference>
<dbReference type="PROSITE" id="PS50112">
    <property type="entry name" value="PAS"/>
    <property type="match status" value="1"/>
</dbReference>
<accession>A0AB39KPE4</accession>
<feature type="transmembrane region" description="Helical" evidence="13">
    <location>
        <begin position="12"/>
        <end position="33"/>
    </location>
</feature>
<name>A0AB39KPE4_9CAUL</name>
<feature type="transmembrane region" description="Helical" evidence="13">
    <location>
        <begin position="186"/>
        <end position="209"/>
    </location>
</feature>
<dbReference type="InterPro" id="IPR007895">
    <property type="entry name" value="MASE1"/>
</dbReference>
<keyword evidence="6" id="KW-0808">Transferase</keyword>
<keyword evidence="10" id="KW-0902">Two-component regulatory system</keyword>
<dbReference type="Pfam" id="PF00512">
    <property type="entry name" value="HisKA"/>
    <property type="match status" value="1"/>
</dbReference>
<keyword evidence="18" id="KW-0547">Nucleotide-binding</keyword>
<sequence length="951" mass="101606">MTVLRRPFARALAIGSVAPAVAFLAWSCVALTMRHKQLTPIWAANAVALTALLLAPTRYWGWIVAAAVSGNLIGNAAAGATPILAFGLSVTDAVEYVACALIVRKILGAQVDLSQPRHLTWFVVAAVGSVLGSALISSLMLHALGRGMIMQNLTLWTLANSLGLLIITPALTTLVRRPDGFGARFFDRISIAAIATIAAMVVAVFHFGPYPFLFFVPPLVLLLAVRMEALGAMIGVAVTAITAVLLSAAGVGSLDNQPMNAVEKAIALQLFLAVTTLTALFVAAMAARGRRLQQEAVAARDAAREHSRRAEMAEGVIGLGHWRMDLQAQNLVCSRQMYDIFGLTDEDADLLATVRSILVQEDRDLLSAEFQNIVAGAPPMNDINVSIVRRDGGVRRLSVRMRLDRDHDAPTAVFGTTLDITAQVASEAALAESEARFRLLAENANDLVVQCNTRGVLTYVSPSSKMLLGYDSEQLAGRSALDFLVRSDARAMLAALVAQGLDSEWRPPTRIEYRIRKHNGETAWFEGQPVVVRDPATDRITGITDIVRDISARKALEAQLHEARVEAEAAAAAKAEFLANMSHELRTPLTAVIGFSEMAARRPGQDVQTVEYLELVTTAGRALLATINDILDFSKLEAGQVEINPVDTDPRTLAERTVALFSIQAAQKGLTLCSTGIQTLPTAVSIDAERVRQVLLNLLGNAVKFTEAGEVRLEAAYDPQTTMLRIDVSDTGPGIPPDDMEKLFKRFSQIDGSSTRAHGGTGLGLAICKGLIEAMGGSIAVTSTVGQGSRFSFSIPAPMGQAEVVETEDAPPAMAGRRVLFADDNLANRQLVHVLLNAVGVDVRLAHDGVEAIRLAESESFDAFLLDLRMPGLDGEGVARHLRAAEAPGARRPIIAFSAGAATPALMEVFDAWVGKPVIPETLLSTLGGLVAATPPAPRKRAHRTKARISQ</sequence>
<dbReference type="SMART" id="SM00387">
    <property type="entry name" value="HATPase_c"/>
    <property type="match status" value="1"/>
</dbReference>
<evidence type="ECO:0000256" key="6">
    <source>
        <dbReference type="ARBA" id="ARBA00022679"/>
    </source>
</evidence>
<evidence type="ECO:0000256" key="13">
    <source>
        <dbReference type="SAM" id="Phobius"/>
    </source>
</evidence>
<keyword evidence="18" id="KW-0067">ATP-binding</keyword>
<dbReference type="InterPro" id="IPR000014">
    <property type="entry name" value="PAS"/>
</dbReference>
<feature type="modified residue" description="4-aspartylphosphate" evidence="12">
    <location>
        <position position="867"/>
    </location>
</feature>
<dbReference type="InterPro" id="IPR004358">
    <property type="entry name" value="Sig_transdc_His_kin-like_C"/>
</dbReference>
<keyword evidence="8" id="KW-0418">Kinase</keyword>
<dbReference type="SMART" id="SM00091">
    <property type="entry name" value="PAS"/>
    <property type="match status" value="2"/>
</dbReference>
<evidence type="ECO:0000259" key="14">
    <source>
        <dbReference type="PROSITE" id="PS50109"/>
    </source>
</evidence>
<dbReference type="SUPFAM" id="SSF52172">
    <property type="entry name" value="CheY-like"/>
    <property type="match status" value="1"/>
</dbReference>
<dbReference type="AlphaFoldDB" id="A0AB39KPE4"/>
<dbReference type="CDD" id="cd17546">
    <property type="entry name" value="REC_hyHK_CKI1_RcsC-like"/>
    <property type="match status" value="1"/>
</dbReference>
<dbReference type="InterPro" id="IPR003594">
    <property type="entry name" value="HATPase_dom"/>
</dbReference>
<dbReference type="CDD" id="cd00082">
    <property type="entry name" value="HisKA"/>
    <property type="match status" value="1"/>
</dbReference>
<keyword evidence="4" id="KW-1003">Cell membrane</keyword>
<dbReference type="PANTHER" id="PTHR43047:SF64">
    <property type="entry name" value="HISTIDINE KINASE CONTAINING CHEY-HOMOLOGOUS RECEIVER DOMAIN AND PAS DOMAIN-RELATED"/>
    <property type="match status" value="1"/>
</dbReference>
<feature type="transmembrane region" description="Helical" evidence="13">
    <location>
        <begin position="119"/>
        <end position="141"/>
    </location>
</feature>
<feature type="domain" description="Response regulatory" evidence="15">
    <location>
        <begin position="818"/>
        <end position="931"/>
    </location>
</feature>
<dbReference type="SMART" id="SM00448">
    <property type="entry name" value="REC"/>
    <property type="match status" value="1"/>
</dbReference>
<dbReference type="InterPro" id="IPR013655">
    <property type="entry name" value="PAS_fold_3"/>
</dbReference>
<feature type="transmembrane region" description="Helical" evidence="13">
    <location>
        <begin position="84"/>
        <end position="107"/>
    </location>
</feature>
<feature type="domain" description="PAC" evidence="17">
    <location>
        <begin position="509"/>
        <end position="562"/>
    </location>
</feature>
<dbReference type="InterPro" id="IPR000700">
    <property type="entry name" value="PAS-assoc_C"/>
</dbReference>
<dbReference type="GO" id="GO:0005886">
    <property type="term" value="C:plasma membrane"/>
    <property type="evidence" value="ECO:0007669"/>
    <property type="project" value="UniProtKB-SubCell"/>
</dbReference>